<evidence type="ECO:0000313" key="2">
    <source>
        <dbReference type="EMBL" id="QCI67774.1"/>
    </source>
</evidence>
<dbReference type="SUPFAM" id="SSF50346">
    <property type="entry name" value="PRC-barrel domain"/>
    <property type="match status" value="1"/>
</dbReference>
<dbReference type="OrthoDB" id="8021018at2"/>
<sequence length="131" mass="14656">MANQATGTTSGRSMSGHSAIIAADRVAGTNVYNSNGEHLGEIHDIILDKESGHVVYAIMSFGGFLGIGEKYHPLPWSVLKYDTEREGYVVPLTRDRLENAPMYDAKGEPDWSDRVYGKRIYDYYGTSPYWM</sequence>
<reference evidence="2 3" key="1">
    <citation type="submission" date="2019-04" db="EMBL/GenBank/DDBJ databases">
        <title>Phreatobacter aquaticus sp. nov.</title>
        <authorList>
            <person name="Choi A."/>
        </authorList>
    </citation>
    <scope>NUCLEOTIDE SEQUENCE [LARGE SCALE GENOMIC DNA]</scope>
    <source>
        <strain evidence="2 3">KCTC 52518</strain>
    </source>
</reference>
<name>A0A4D7B2I8_9HYPH</name>
<proteinExistence type="predicted"/>
<dbReference type="InterPro" id="IPR011033">
    <property type="entry name" value="PRC_barrel-like_sf"/>
</dbReference>
<dbReference type="Gene3D" id="2.30.30.240">
    <property type="entry name" value="PRC-barrel domain"/>
    <property type="match status" value="1"/>
</dbReference>
<dbReference type="Proteomes" id="UP000298781">
    <property type="component" value="Chromosome"/>
</dbReference>
<dbReference type="InterPro" id="IPR027275">
    <property type="entry name" value="PRC-brl_dom"/>
</dbReference>
<dbReference type="PANTHER" id="PTHR36505">
    <property type="entry name" value="BLR1072 PROTEIN"/>
    <property type="match status" value="1"/>
</dbReference>
<dbReference type="AlphaFoldDB" id="A0A4D7B2I8"/>
<dbReference type="EMBL" id="CP039690">
    <property type="protein sequence ID" value="QCI67774.1"/>
    <property type="molecule type" value="Genomic_DNA"/>
</dbReference>
<feature type="domain" description="PRC-barrel" evidence="1">
    <location>
        <begin position="22"/>
        <end position="96"/>
    </location>
</feature>
<keyword evidence="3" id="KW-1185">Reference proteome</keyword>
<accession>A0A4D7B2I8</accession>
<dbReference type="RefSeq" id="WP_136963201.1">
    <property type="nucleotide sequence ID" value="NZ_CP039690.1"/>
</dbReference>
<dbReference type="Pfam" id="PF05239">
    <property type="entry name" value="PRC"/>
    <property type="match status" value="1"/>
</dbReference>
<dbReference type="KEGG" id="pstg:E8M01_28250"/>
<gene>
    <name evidence="2" type="ORF">E8M01_28250</name>
</gene>
<organism evidence="2 3">
    <name type="scientific">Phreatobacter stygius</name>
    <dbReference type="NCBI Taxonomy" id="1940610"/>
    <lineage>
        <taxon>Bacteria</taxon>
        <taxon>Pseudomonadati</taxon>
        <taxon>Pseudomonadota</taxon>
        <taxon>Alphaproteobacteria</taxon>
        <taxon>Hyphomicrobiales</taxon>
        <taxon>Phreatobacteraceae</taxon>
        <taxon>Phreatobacter</taxon>
    </lineage>
</organism>
<evidence type="ECO:0000259" key="1">
    <source>
        <dbReference type="Pfam" id="PF05239"/>
    </source>
</evidence>
<dbReference type="PANTHER" id="PTHR36505:SF1">
    <property type="entry name" value="BLR1072 PROTEIN"/>
    <property type="match status" value="1"/>
</dbReference>
<evidence type="ECO:0000313" key="3">
    <source>
        <dbReference type="Proteomes" id="UP000298781"/>
    </source>
</evidence>
<protein>
    <submittedName>
        <fullName evidence="2">PRC-barrel domain containing protein</fullName>
    </submittedName>
</protein>